<proteinExistence type="inferred from homology"/>
<evidence type="ECO:0000256" key="1">
    <source>
        <dbReference type="ARBA" id="ARBA00010641"/>
    </source>
</evidence>
<dbReference type="Gene3D" id="1.10.1740.10">
    <property type="match status" value="1"/>
</dbReference>
<dbReference type="InterPro" id="IPR007630">
    <property type="entry name" value="RNA_pol_sigma70_r4"/>
</dbReference>
<reference evidence="10" key="2">
    <citation type="journal article" date="2023" name="ISME Commun">
        <title>Characterization of a bloom-associated alphaproteobacterial lineage, 'Candidatus Phycosocius': insights into freshwater algal-bacterial interactions.</title>
        <authorList>
            <person name="Tanabe Y."/>
            <person name="Yamaguchi H."/>
            <person name="Yoshida M."/>
            <person name="Kai A."/>
            <person name="Okazaki Y."/>
        </authorList>
    </citation>
    <scope>NUCLEOTIDE SEQUENCE</scope>
    <source>
        <strain evidence="10">BOTRYCO-1</strain>
    </source>
</reference>
<evidence type="ECO:0000259" key="9">
    <source>
        <dbReference type="Pfam" id="PF04545"/>
    </source>
</evidence>
<protein>
    <recommendedName>
        <fullName evidence="6">RNA polymerase sigma factor</fullName>
    </recommendedName>
</protein>
<keyword evidence="3 6" id="KW-0731">Sigma factor</keyword>
<feature type="region of interest" description="Disordered" evidence="7">
    <location>
        <begin position="1"/>
        <end position="28"/>
    </location>
</feature>
<comment type="similarity">
    <text evidence="1 6">Belongs to the sigma-70 factor family. ECF subfamily.</text>
</comment>
<dbReference type="InterPro" id="IPR014284">
    <property type="entry name" value="RNA_pol_sigma-70_dom"/>
</dbReference>
<dbReference type="PROSITE" id="PS01063">
    <property type="entry name" value="SIGMA70_ECF"/>
    <property type="match status" value="1"/>
</dbReference>
<feature type="domain" description="RNA polymerase sigma-70 region 4" evidence="9">
    <location>
        <begin position="159"/>
        <end position="207"/>
    </location>
</feature>
<gene>
    <name evidence="10" type="ORF">PsB1_1274</name>
</gene>
<dbReference type="Gene3D" id="1.10.10.10">
    <property type="entry name" value="Winged helix-like DNA-binding domain superfamily/Winged helix DNA-binding domain"/>
    <property type="match status" value="1"/>
</dbReference>
<dbReference type="InterPro" id="IPR000838">
    <property type="entry name" value="RNA_pol_sigma70_ECF_CS"/>
</dbReference>
<dbReference type="InterPro" id="IPR036388">
    <property type="entry name" value="WH-like_DNA-bd_sf"/>
</dbReference>
<evidence type="ECO:0000313" key="11">
    <source>
        <dbReference type="Proteomes" id="UP001161064"/>
    </source>
</evidence>
<evidence type="ECO:0000256" key="4">
    <source>
        <dbReference type="ARBA" id="ARBA00023125"/>
    </source>
</evidence>
<dbReference type="EMBL" id="BPFZ01000007">
    <property type="protein sequence ID" value="GIU67120.1"/>
    <property type="molecule type" value="Genomic_DNA"/>
</dbReference>
<evidence type="ECO:0000256" key="6">
    <source>
        <dbReference type="RuleBase" id="RU000716"/>
    </source>
</evidence>
<evidence type="ECO:0000256" key="3">
    <source>
        <dbReference type="ARBA" id="ARBA00023082"/>
    </source>
</evidence>
<evidence type="ECO:0000256" key="7">
    <source>
        <dbReference type="SAM" id="MobiDB-lite"/>
    </source>
</evidence>
<dbReference type="InterPro" id="IPR007627">
    <property type="entry name" value="RNA_pol_sigma70_r2"/>
</dbReference>
<dbReference type="PANTHER" id="PTHR43133:SF62">
    <property type="entry name" value="RNA POLYMERASE SIGMA FACTOR SIGZ"/>
    <property type="match status" value="1"/>
</dbReference>
<dbReference type="Pfam" id="PF04545">
    <property type="entry name" value="Sigma70_r4"/>
    <property type="match status" value="1"/>
</dbReference>
<feature type="compositionally biased region" description="Pro residues" evidence="7">
    <location>
        <begin position="1"/>
        <end position="10"/>
    </location>
</feature>
<evidence type="ECO:0000313" key="10">
    <source>
        <dbReference type="EMBL" id="GIU67120.1"/>
    </source>
</evidence>
<keyword evidence="11" id="KW-1185">Reference proteome</keyword>
<dbReference type="InterPro" id="IPR039425">
    <property type="entry name" value="RNA_pol_sigma-70-like"/>
</dbReference>
<dbReference type="NCBIfam" id="TIGR02937">
    <property type="entry name" value="sigma70-ECF"/>
    <property type="match status" value="1"/>
</dbReference>
<keyword evidence="5 6" id="KW-0804">Transcription</keyword>
<reference evidence="10" key="1">
    <citation type="submission" date="2021-05" db="EMBL/GenBank/DDBJ databases">
        <authorList>
            <person name="Tanabe Y."/>
        </authorList>
    </citation>
    <scope>NUCLEOTIDE SEQUENCE</scope>
    <source>
        <strain evidence="10">BOTRYCO-1</strain>
    </source>
</reference>
<evidence type="ECO:0000256" key="2">
    <source>
        <dbReference type="ARBA" id="ARBA00023015"/>
    </source>
</evidence>
<evidence type="ECO:0000256" key="5">
    <source>
        <dbReference type="ARBA" id="ARBA00023163"/>
    </source>
</evidence>
<evidence type="ECO:0000259" key="8">
    <source>
        <dbReference type="Pfam" id="PF04542"/>
    </source>
</evidence>
<dbReference type="Proteomes" id="UP001161064">
    <property type="component" value="Unassembled WGS sequence"/>
</dbReference>
<dbReference type="SUPFAM" id="SSF88946">
    <property type="entry name" value="Sigma2 domain of RNA polymerase sigma factors"/>
    <property type="match status" value="1"/>
</dbReference>
<dbReference type="CDD" id="cd06171">
    <property type="entry name" value="Sigma70_r4"/>
    <property type="match status" value="1"/>
</dbReference>
<keyword evidence="2 6" id="KW-0805">Transcription regulation</keyword>
<keyword evidence="4 6" id="KW-0238">DNA-binding</keyword>
<accession>A0ABQ4PVW4</accession>
<dbReference type="PANTHER" id="PTHR43133">
    <property type="entry name" value="RNA POLYMERASE ECF-TYPE SIGMA FACTO"/>
    <property type="match status" value="1"/>
</dbReference>
<feature type="domain" description="RNA polymerase sigma-70 region 2" evidence="8">
    <location>
        <begin position="57"/>
        <end position="124"/>
    </location>
</feature>
<dbReference type="InterPro" id="IPR013324">
    <property type="entry name" value="RNA_pol_sigma_r3/r4-like"/>
</dbReference>
<dbReference type="Pfam" id="PF04542">
    <property type="entry name" value="Sigma70_r2"/>
    <property type="match status" value="1"/>
</dbReference>
<organism evidence="10 11">
    <name type="scientific">Candidatus Phycosocius spiralis</name>
    <dbReference type="NCBI Taxonomy" id="2815099"/>
    <lineage>
        <taxon>Bacteria</taxon>
        <taxon>Pseudomonadati</taxon>
        <taxon>Pseudomonadota</taxon>
        <taxon>Alphaproteobacteria</taxon>
        <taxon>Caulobacterales</taxon>
        <taxon>Caulobacterales incertae sedis</taxon>
        <taxon>Candidatus Phycosocius</taxon>
    </lineage>
</organism>
<name>A0ABQ4PVW4_9PROT</name>
<dbReference type="SUPFAM" id="SSF88659">
    <property type="entry name" value="Sigma3 and sigma4 domains of RNA polymerase sigma factors"/>
    <property type="match status" value="1"/>
</dbReference>
<sequence length="214" mass="24197">MSYSDSPPPKSKLMPHEHAASTTIPNNGLLSDAQRDRFADLMQAVAQHKDKVAYGELFAYYGPRVKAYLMRLGADNPLAEELAQDVMVTVWRKAELFDRTQASVSTWLFRIARNKRIDAIRRSTKPELDPNDLMLQPSESEAADHTLLGAERDRLVRAAMVDLPTEQRQLLHQAFYDGLSHREIAQQTGLPLGTVKSRLRLAFLKLRSKLDGQD</sequence>
<dbReference type="InterPro" id="IPR013325">
    <property type="entry name" value="RNA_pol_sigma_r2"/>
</dbReference>
<comment type="caution">
    <text evidence="10">The sequence shown here is derived from an EMBL/GenBank/DDBJ whole genome shotgun (WGS) entry which is preliminary data.</text>
</comment>